<protein>
    <submittedName>
        <fullName evidence="2">Uncharacterized protein</fullName>
    </submittedName>
</protein>
<accession>A0A9Q1KIB8</accession>
<organism evidence="2 3">
    <name type="scientific">Carnegiea gigantea</name>
    <dbReference type="NCBI Taxonomy" id="171969"/>
    <lineage>
        <taxon>Eukaryota</taxon>
        <taxon>Viridiplantae</taxon>
        <taxon>Streptophyta</taxon>
        <taxon>Embryophyta</taxon>
        <taxon>Tracheophyta</taxon>
        <taxon>Spermatophyta</taxon>
        <taxon>Magnoliopsida</taxon>
        <taxon>eudicotyledons</taxon>
        <taxon>Gunneridae</taxon>
        <taxon>Pentapetalae</taxon>
        <taxon>Caryophyllales</taxon>
        <taxon>Cactineae</taxon>
        <taxon>Cactaceae</taxon>
        <taxon>Cactoideae</taxon>
        <taxon>Echinocereeae</taxon>
        <taxon>Carnegiea</taxon>
    </lineage>
</organism>
<keyword evidence="3" id="KW-1185">Reference proteome</keyword>
<evidence type="ECO:0000313" key="2">
    <source>
        <dbReference type="EMBL" id="KAJ8443361.1"/>
    </source>
</evidence>
<dbReference type="EMBL" id="JAKOGI010000121">
    <property type="protein sequence ID" value="KAJ8443361.1"/>
    <property type="molecule type" value="Genomic_DNA"/>
</dbReference>
<keyword evidence="1" id="KW-0732">Signal</keyword>
<evidence type="ECO:0000313" key="3">
    <source>
        <dbReference type="Proteomes" id="UP001153076"/>
    </source>
</evidence>
<comment type="caution">
    <text evidence="2">The sequence shown here is derived from an EMBL/GenBank/DDBJ whole genome shotgun (WGS) entry which is preliminary data.</text>
</comment>
<evidence type="ECO:0000256" key="1">
    <source>
        <dbReference type="SAM" id="SignalP"/>
    </source>
</evidence>
<dbReference type="AlphaFoldDB" id="A0A9Q1KIB8"/>
<dbReference type="Proteomes" id="UP001153076">
    <property type="component" value="Unassembled WGS sequence"/>
</dbReference>
<reference evidence="2" key="1">
    <citation type="submission" date="2022-04" db="EMBL/GenBank/DDBJ databases">
        <title>Carnegiea gigantea Genome sequencing and assembly v2.</title>
        <authorList>
            <person name="Copetti D."/>
            <person name="Sanderson M.J."/>
            <person name="Burquez A."/>
            <person name="Wojciechowski M.F."/>
        </authorList>
    </citation>
    <scope>NUCLEOTIDE SEQUENCE</scope>
    <source>
        <strain evidence="2">SGP5-SGP5p</strain>
        <tissue evidence="2">Aerial part</tissue>
    </source>
</reference>
<feature type="chain" id="PRO_5040199465" evidence="1">
    <location>
        <begin position="30"/>
        <end position="274"/>
    </location>
</feature>
<feature type="signal peptide" evidence="1">
    <location>
        <begin position="1"/>
        <end position="29"/>
    </location>
</feature>
<gene>
    <name evidence="2" type="ORF">Cgig2_015842</name>
</gene>
<proteinExistence type="predicted"/>
<name>A0A9Q1KIB8_9CARY</name>
<sequence length="274" mass="30789">MKKPPDLFRFSHITLLLAPCLLLNHHGHSSLLQPHQIKASHHHIFSPFLPNFCNFDPSITASSWCKHDSAYRSTVCPHKSTGINWRSTSLVPRAAEFHGTSDVDALGIGNPEPLLVSLSKFSSFHFIQGMLSPLLALLPLSGLPLGLRGDIFFHGSILVELASRPWWSRLVLNILELPHDASTLFNSIVFVLLIFSTPPCAMEAHVDPRSKIICLVIKRKVLLYEFLPSNMNLLFVIEVATVREMQDNISENTMMSDGPKESNHVPIYFYMRMA</sequence>